<dbReference type="OrthoDB" id="5355583at2759"/>
<name>A0A3N4J8S2_9PEZI</name>
<sequence length="279" mass="31854">MFRLATNLALKSASIYRYHPQVHYASRAMGTLSKKRSTNLKYKTAYSKVTMREAEKRLGFRFAEFEKHDISVSQMLAESKPEIEGLRKDQVQETKDKVFHGIVDFIEAEGYPTQSDEDFKEANINDLVFTILVPIIAAFRRNTGRKLLLQREKQITAVDLETGGYEEFVMVDLIGVENQKFVFLVEAKRSSLGEAKRQCLLAMKDIGENNGVGVVYGFVTTGEQWQMIRYDGTVFTQTRRFLALFGDMGQEKETWMKESSIIVDCIHEALRSGGFVVDN</sequence>
<dbReference type="EMBL" id="ML120435">
    <property type="protein sequence ID" value="RPA94616.1"/>
    <property type="molecule type" value="Genomic_DNA"/>
</dbReference>
<evidence type="ECO:0000313" key="2">
    <source>
        <dbReference type="Proteomes" id="UP000276215"/>
    </source>
</evidence>
<protein>
    <submittedName>
        <fullName evidence="1">Uncharacterized protein</fullName>
    </submittedName>
</protein>
<accession>A0A3N4J8S2</accession>
<reference evidence="1 2" key="1">
    <citation type="journal article" date="2018" name="Nat. Ecol. Evol.">
        <title>Pezizomycetes genomes reveal the molecular basis of ectomycorrhizal truffle lifestyle.</title>
        <authorList>
            <person name="Murat C."/>
            <person name="Payen T."/>
            <person name="Noel B."/>
            <person name="Kuo A."/>
            <person name="Morin E."/>
            <person name="Chen J."/>
            <person name="Kohler A."/>
            <person name="Krizsan K."/>
            <person name="Balestrini R."/>
            <person name="Da Silva C."/>
            <person name="Montanini B."/>
            <person name="Hainaut M."/>
            <person name="Levati E."/>
            <person name="Barry K.W."/>
            <person name="Belfiori B."/>
            <person name="Cichocki N."/>
            <person name="Clum A."/>
            <person name="Dockter R.B."/>
            <person name="Fauchery L."/>
            <person name="Guy J."/>
            <person name="Iotti M."/>
            <person name="Le Tacon F."/>
            <person name="Lindquist E.A."/>
            <person name="Lipzen A."/>
            <person name="Malagnac F."/>
            <person name="Mello A."/>
            <person name="Molinier V."/>
            <person name="Miyauchi S."/>
            <person name="Poulain J."/>
            <person name="Riccioni C."/>
            <person name="Rubini A."/>
            <person name="Sitrit Y."/>
            <person name="Splivallo R."/>
            <person name="Traeger S."/>
            <person name="Wang M."/>
            <person name="Zifcakova L."/>
            <person name="Wipf D."/>
            <person name="Zambonelli A."/>
            <person name="Paolocci F."/>
            <person name="Nowrousian M."/>
            <person name="Ottonello S."/>
            <person name="Baldrian P."/>
            <person name="Spatafora J.W."/>
            <person name="Henrissat B."/>
            <person name="Nagy L.G."/>
            <person name="Aury J.M."/>
            <person name="Wincker P."/>
            <person name="Grigoriev I.V."/>
            <person name="Bonfante P."/>
            <person name="Martin F.M."/>
        </authorList>
    </citation>
    <scope>NUCLEOTIDE SEQUENCE [LARGE SCALE GENOMIC DNA]</scope>
    <source>
        <strain evidence="1 2">120613-1</strain>
    </source>
</reference>
<keyword evidence="2" id="KW-1185">Reference proteome</keyword>
<evidence type="ECO:0000313" key="1">
    <source>
        <dbReference type="EMBL" id="RPA94616.1"/>
    </source>
</evidence>
<organism evidence="1 2">
    <name type="scientific">Choiromyces venosus 120613-1</name>
    <dbReference type="NCBI Taxonomy" id="1336337"/>
    <lineage>
        <taxon>Eukaryota</taxon>
        <taxon>Fungi</taxon>
        <taxon>Dikarya</taxon>
        <taxon>Ascomycota</taxon>
        <taxon>Pezizomycotina</taxon>
        <taxon>Pezizomycetes</taxon>
        <taxon>Pezizales</taxon>
        <taxon>Tuberaceae</taxon>
        <taxon>Choiromyces</taxon>
    </lineage>
</organism>
<gene>
    <name evidence="1" type="ORF">L873DRAFT_1415496</name>
</gene>
<dbReference type="Proteomes" id="UP000276215">
    <property type="component" value="Unassembled WGS sequence"/>
</dbReference>
<dbReference type="AlphaFoldDB" id="A0A3N4J8S2"/>
<proteinExistence type="predicted"/>